<dbReference type="Proteomes" id="UP000318878">
    <property type="component" value="Unassembled WGS sequence"/>
</dbReference>
<gene>
    <name evidence="4" type="primary">degP_1</name>
    <name evidence="4" type="ORF">Enr8_14230</name>
</gene>
<dbReference type="EMBL" id="SJPF01000001">
    <property type="protein sequence ID" value="TWT39722.1"/>
    <property type="molecule type" value="Genomic_DNA"/>
</dbReference>
<dbReference type="InterPro" id="IPR001478">
    <property type="entry name" value="PDZ"/>
</dbReference>
<dbReference type="Pfam" id="PF13899">
    <property type="entry name" value="Thioredoxin_7"/>
    <property type="match status" value="1"/>
</dbReference>
<dbReference type="InterPro" id="IPR036249">
    <property type="entry name" value="Thioredoxin-like_sf"/>
</dbReference>
<comment type="cofactor">
    <cofactor evidence="1">
        <name>Zn(2+)</name>
        <dbReference type="ChEBI" id="CHEBI:29105"/>
    </cofactor>
</comment>
<evidence type="ECO:0000259" key="3">
    <source>
        <dbReference type="PROSITE" id="PS50106"/>
    </source>
</evidence>
<dbReference type="InterPro" id="IPR004387">
    <property type="entry name" value="Pept_M50_Zn"/>
</dbReference>
<dbReference type="PROSITE" id="PS50106">
    <property type="entry name" value="PDZ"/>
    <property type="match status" value="1"/>
</dbReference>
<feature type="chain" id="PRO_5022897924" evidence="2">
    <location>
        <begin position="27"/>
        <end position="447"/>
    </location>
</feature>
<accession>A0A5C5VQ29</accession>
<evidence type="ECO:0000313" key="5">
    <source>
        <dbReference type="Proteomes" id="UP000318878"/>
    </source>
</evidence>
<proteinExistence type="predicted"/>
<name>A0A5C5VQ29_9BACT</name>
<reference evidence="4 5" key="1">
    <citation type="submission" date="2019-02" db="EMBL/GenBank/DDBJ databases">
        <title>Deep-cultivation of Planctomycetes and their phenomic and genomic characterization uncovers novel biology.</title>
        <authorList>
            <person name="Wiegand S."/>
            <person name="Jogler M."/>
            <person name="Boedeker C."/>
            <person name="Pinto D."/>
            <person name="Vollmers J."/>
            <person name="Rivas-Marin E."/>
            <person name="Kohn T."/>
            <person name="Peeters S.H."/>
            <person name="Heuer A."/>
            <person name="Rast P."/>
            <person name="Oberbeckmann S."/>
            <person name="Bunk B."/>
            <person name="Jeske O."/>
            <person name="Meyerdierks A."/>
            <person name="Storesund J.E."/>
            <person name="Kallscheuer N."/>
            <person name="Luecker S."/>
            <person name="Lage O.M."/>
            <person name="Pohl T."/>
            <person name="Merkel B.J."/>
            <person name="Hornburger P."/>
            <person name="Mueller R.-W."/>
            <person name="Bruemmer F."/>
            <person name="Labrenz M."/>
            <person name="Spormann A.M."/>
            <person name="Op Den Camp H."/>
            <person name="Overmann J."/>
            <person name="Amann R."/>
            <person name="Jetten M.S.M."/>
            <person name="Mascher T."/>
            <person name="Medema M.H."/>
            <person name="Devos D.P."/>
            <person name="Kaster A.-K."/>
            <person name="Ovreas L."/>
            <person name="Rohde M."/>
            <person name="Galperin M.Y."/>
            <person name="Jogler C."/>
        </authorList>
    </citation>
    <scope>NUCLEOTIDE SEQUENCE [LARGE SCALE GENOMIC DNA]</scope>
    <source>
        <strain evidence="4 5">Enr8</strain>
    </source>
</reference>
<dbReference type="SMART" id="SM00228">
    <property type="entry name" value="PDZ"/>
    <property type="match status" value="2"/>
</dbReference>
<feature type="domain" description="PDZ" evidence="3">
    <location>
        <begin position="250"/>
        <end position="290"/>
    </location>
</feature>
<feature type="signal peptide" evidence="2">
    <location>
        <begin position="1"/>
        <end position="26"/>
    </location>
</feature>
<dbReference type="GO" id="GO:0016020">
    <property type="term" value="C:membrane"/>
    <property type="evidence" value="ECO:0007669"/>
    <property type="project" value="InterPro"/>
</dbReference>
<dbReference type="SUPFAM" id="SSF52833">
    <property type="entry name" value="Thioredoxin-like"/>
    <property type="match status" value="1"/>
</dbReference>
<comment type="caution">
    <text evidence="4">The sequence shown here is derived from an EMBL/GenBank/DDBJ whole genome shotgun (WGS) entry which is preliminary data.</text>
</comment>
<keyword evidence="4" id="KW-0645">Protease</keyword>
<dbReference type="SUPFAM" id="SSF50156">
    <property type="entry name" value="PDZ domain-like"/>
    <property type="match status" value="2"/>
</dbReference>
<dbReference type="Gene3D" id="2.30.42.10">
    <property type="match status" value="2"/>
</dbReference>
<protein>
    <submittedName>
        <fullName evidence="4">Periplasmic serine endoprotease DegP</fullName>
        <ecNumber evidence="4">3.4.21.107</ecNumber>
    </submittedName>
</protein>
<organism evidence="4 5">
    <name type="scientific">Blastopirellula retiformator</name>
    <dbReference type="NCBI Taxonomy" id="2527970"/>
    <lineage>
        <taxon>Bacteria</taxon>
        <taxon>Pseudomonadati</taxon>
        <taxon>Planctomycetota</taxon>
        <taxon>Planctomycetia</taxon>
        <taxon>Pirellulales</taxon>
        <taxon>Pirellulaceae</taxon>
        <taxon>Blastopirellula</taxon>
    </lineage>
</organism>
<dbReference type="InterPro" id="IPR036034">
    <property type="entry name" value="PDZ_sf"/>
</dbReference>
<dbReference type="NCBIfam" id="NF041199">
    <property type="entry name" value="trx7_PDZ_seleno"/>
    <property type="match status" value="1"/>
</dbReference>
<dbReference type="Gene3D" id="3.40.30.10">
    <property type="entry name" value="Glutaredoxin"/>
    <property type="match status" value="1"/>
</dbReference>
<dbReference type="GO" id="GO:0006508">
    <property type="term" value="P:proteolysis"/>
    <property type="evidence" value="ECO:0007669"/>
    <property type="project" value="UniProtKB-KW"/>
</dbReference>
<keyword evidence="4" id="KW-0378">Hydrolase</keyword>
<keyword evidence="5" id="KW-1185">Reference proteome</keyword>
<evidence type="ECO:0000256" key="2">
    <source>
        <dbReference type="SAM" id="SignalP"/>
    </source>
</evidence>
<evidence type="ECO:0000256" key="1">
    <source>
        <dbReference type="ARBA" id="ARBA00001947"/>
    </source>
</evidence>
<evidence type="ECO:0000313" key="4">
    <source>
        <dbReference type="EMBL" id="TWT39722.1"/>
    </source>
</evidence>
<keyword evidence="2" id="KW-0732">Signal</keyword>
<dbReference type="PANTHER" id="PTHR42837">
    <property type="entry name" value="REGULATOR OF SIGMA-E PROTEASE RSEP"/>
    <property type="match status" value="1"/>
</dbReference>
<dbReference type="AlphaFoldDB" id="A0A5C5VQ29"/>
<dbReference type="EC" id="3.4.21.107" evidence="4"/>
<dbReference type="GO" id="GO:0004222">
    <property type="term" value="F:metalloendopeptidase activity"/>
    <property type="evidence" value="ECO:0007669"/>
    <property type="project" value="InterPro"/>
</dbReference>
<dbReference type="PANTHER" id="PTHR42837:SF2">
    <property type="entry name" value="MEMBRANE METALLOPROTEASE ARASP2, CHLOROPLASTIC-RELATED"/>
    <property type="match status" value="1"/>
</dbReference>
<dbReference type="Pfam" id="PF13180">
    <property type="entry name" value="PDZ_2"/>
    <property type="match status" value="2"/>
</dbReference>
<sequence precursor="true">MSFPGSLFRSFACLLIACLTLTMAIAEDRETKVRNDRRDILADGSWYYNDLPAAMDAAKASGKPVLVIFRCIPCEACAQLDEKIIERDEAVRRVMQQYECARIVRMNGVDLAKFQFDYDQSFAAFLMNADGTIYGRYGTRSHQTEEERDVAIEGFAETLIKGLILHGLYPANKDSLVAKTTGDVPPVKSAEKFPHLRKRDFGEELDYEGNVVKSCIHCHQVGESYRVNYRFEGNPIPDKILFPYPHPKVLGLIMDPKTAATVEEATPGSAAAEAGMKAGDEILALNGQPILSMADIQWTLHHLQDEKQFDVTLLRDGKLQKLNFPLPKGWKRQGDISWRVTSWDLSRQVFGGMRLRDLEPEQRKELGLSDDQLGLLVRHVGKYGDHAVALKAGIKVGDVITSIAGIDENLNESNLLARLANETKRGQDAEVKLLRNGKAKSAAIRLQ</sequence>